<feature type="compositionally biased region" description="Basic residues" evidence="1">
    <location>
        <begin position="240"/>
        <end position="249"/>
    </location>
</feature>
<dbReference type="GO" id="GO:0016787">
    <property type="term" value="F:hydrolase activity"/>
    <property type="evidence" value="ECO:0007669"/>
    <property type="project" value="UniProtKB-KW"/>
</dbReference>
<dbReference type="Gene3D" id="3.40.50.1820">
    <property type="entry name" value="alpha/beta hydrolase"/>
    <property type="match status" value="2"/>
</dbReference>
<dbReference type="EMBL" id="KV427622">
    <property type="protein sequence ID" value="KZT06807.1"/>
    <property type="molecule type" value="Genomic_DNA"/>
</dbReference>
<dbReference type="InParanoid" id="A0A165EDK1"/>
<evidence type="ECO:0000313" key="3">
    <source>
        <dbReference type="EMBL" id="KZT06807.1"/>
    </source>
</evidence>
<sequence length="1039" mass="113898">MLSSPMSNSPQLQRHPSRKPSFLSIRRDKKSTASFETALPPTSRFRTSEGMSPSSFHALGDAPNRPRSSRGNSHEQEHNRKSSKSASLSRGSSLAHSTRGKERQEQGKDRRHDPNKDTYVFPTIANEKSMVEESYAKPRRRSHTGPSRNEEWDYPAHTHSNRTLNVSLVDSASSVLSQYDAPPTPVEDLVFRSTAFSVPVVVAAPVAGVETMDALVDGMNHRYGIDDHFMGMGGISGRTKISKSGHHPLYHPPLPTPPPGIVLGKAGAQQTFPRSHDSDGDDDPADISMSRRSEQRRTRRSGSIRTTTSANTATTCASKSRPGTSHLVDPHDDVYAAFITPRSVAPSISEIIRAHAPPSQQARSRKSSICHSALHVAAHEQPETDADTVPTEDETDLVSRSSVDTIAEEVQRTIRNQKRSSVLAGQLQPQRSFHRNPTVLSDTHTLSSPRSDGRPESSLFSYSSTSDQPSLHQSEVSGLTKPPSDTQAIAQYLRSVRLTTLLHLTRSPHASGDHPFTVSLSDLGHPYGHPLVVFLGLGCVRHIMGLYDEMAECLGIRLITIDRWGLGRTDTPRSKSVMGIPEWAAVVEEVLDLLHIDRCSVMAHSAGAPYALAFANRYPERICGDICLLAPWVGGGEGAGYKWLKYVPNGILKTAQAAEWKLQAWMIGKPPTFAFQGIGFDATSPVASNGPESQSHKGSRSVSAPLRDAPVPLSPVGESKHRPSTSSTTFSDYDDLRDFEGRFDSRSTLERRSTSSEHRRALENSRLVNRKPSRGFLGRFKSGHSAAQSPTEEKPPASRTGKKLKVLRSMGSLRNRSRPSTATGVSSTSPQMPLLPAVRSPKVGLGLDNVDWTEAFRRKSTSTPPETILSSPRVRPSTAKSSMDDHSYFSRAHGRRSMSLGPADRTRSSSPFTTSSPTPTASTPANFQAALGNALLAASHAESSRGTHRDLLQILNHDRQPWGFSYSAYPHRVRVWYGDKDERIAENAVRWMESTMGSDKCQVKVVKDADHALMYRSGVVVDVLERVSEFWQNLLGLDD</sequence>
<dbReference type="InterPro" id="IPR050471">
    <property type="entry name" value="AB_hydrolase"/>
</dbReference>
<organism evidence="3 4">
    <name type="scientific">Laetiporus sulphureus 93-53</name>
    <dbReference type="NCBI Taxonomy" id="1314785"/>
    <lineage>
        <taxon>Eukaryota</taxon>
        <taxon>Fungi</taxon>
        <taxon>Dikarya</taxon>
        <taxon>Basidiomycota</taxon>
        <taxon>Agaricomycotina</taxon>
        <taxon>Agaricomycetes</taxon>
        <taxon>Polyporales</taxon>
        <taxon>Laetiporus</taxon>
    </lineage>
</organism>
<feature type="region of interest" description="Disordered" evidence="1">
    <location>
        <begin position="747"/>
        <end position="843"/>
    </location>
</feature>
<gene>
    <name evidence="3" type="ORF">LAESUDRAFT_137891</name>
</gene>
<feature type="compositionally biased region" description="Acidic residues" evidence="1">
    <location>
        <begin position="383"/>
        <end position="396"/>
    </location>
</feature>
<dbReference type="STRING" id="1314785.A0A165EDK1"/>
<dbReference type="PANTHER" id="PTHR43433:SF10">
    <property type="entry name" value="AB HYDROLASE-1 DOMAIN-CONTAINING PROTEIN"/>
    <property type="match status" value="1"/>
</dbReference>
<feature type="compositionally biased region" description="Basic and acidic residues" evidence="1">
    <location>
        <begin position="99"/>
        <end position="116"/>
    </location>
</feature>
<feature type="compositionally biased region" description="Polar residues" evidence="1">
    <location>
        <begin position="438"/>
        <end position="450"/>
    </location>
</feature>
<dbReference type="AlphaFoldDB" id="A0A165EDK1"/>
<accession>A0A165EDK1</accession>
<feature type="region of interest" description="Disordered" evidence="1">
    <location>
        <begin position="856"/>
        <end position="925"/>
    </location>
</feature>
<feature type="region of interest" description="Disordered" evidence="1">
    <location>
        <begin position="379"/>
        <end position="404"/>
    </location>
</feature>
<feature type="compositionally biased region" description="Polar residues" evidence="1">
    <location>
        <begin position="812"/>
        <end position="831"/>
    </location>
</feature>
<evidence type="ECO:0000313" key="4">
    <source>
        <dbReference type="Proteomes" id="UP000076871"/>
    </source>
</evidence>
<dbReference type="PANTHER" id="PTHR43433">
    <property type="entry name" value="HYDROLASE, ALPHA/BETA FOLD FAMILY PROTEIN"/>
    <property type="match status" value="1"/>
</dbReference>
<feature type="region of interest" description="Disordered" evidence="1">
    <location>
        <begin position="685"/>
        <end position="733"/>
    </location>
</feature>
<reference evidence="3 4" key="1">
    <citation type="journal article" date="2016" name="Mol. Biol. Evol.">
        <title>Comparative Genomics of Early-Diverging Mushroom-Forming Fungi Provides Insights into the Origins of Lignocellulose Decay Capabilities.</title>
        <authorList>
            <person name="Nagy L.G."/>
            <person name="Riley R."/>
            <person name="Tritt A."/>
            <person name="Adam C."/>
            <person name="Daum C."/>
            <person name="Floudas D."/>
            <person name="Sun H."/>
            <person name="Yadav J.S."/>
            <person name="Pangilinan J."/>
            <person name="Larsson K.H."/>
            <person name="Matsuura K."/>
            <person name="Barry K."/>
            <person name="Labutti K."/>
            <person name="Kuo R."/>
            <person name="Ohm R.A."/>
            <person name="Bhattacharya S.S."/>
            <person name="Shirouzu T."/>
            <person name="Yoshinaga Y."/>
            <person name="Martin F.M."/>
            <person name="Grigoriev I.V."/>
            <person name="Hibbett D.S."/>
        </authorList>
    </citation>
    <scope>NUCLEOTIDE SEQUENCE [LARGE SCALE GENOMIC DNA]</scope>
    <source>
        <strain evidence="3 4">93-53</strain>
    </source>
</reference>
<feature type="compositionally biased region" description="Low complexity" evidence="1">
    <location>
        <begin position="908"/>
        <end position="925"/>
    </location>
</feature>
<protein>
    <submittedName>
        <fullName evidence="3">Alpha/beta-hydrolase</fullName>
    </submittedName>
</protein>
<feature type="compositionally biased region" description="Low complexity" evidence="1">
    <location>
        <begin position="303"/>
        <end position="320"/>
    </location>
</feature>
<keyword evidence="4" id="KW-1185">Reference proteome</keyword>
<feature type="region of interest" description="Disordered" evidence="1">
    <location>
        <begin position="1"/>
        <end position="156"/>
    </location>
</feature>
<feature type="compositionally biased region" description="Polar residues" evidence="1">
    <location>
        <begin position="1"/>
        <end position="14"/>
    </location>
</feature>
<dbReference type="GeneID" id="63818346"/>
<feature type="compositionally biased region" description="Pro residues" evidence="1">
    <location>
        <begin position="250"/>
        <end position="260"/>
    </location>
</feature>
<dbReference type="Pfam" id="PF00561">
    <property type="entry name" value="Abhydrolase_1"/>
    <property type="match status" value="1"/>
</dbReference>
<name>A0A165EDK1_9APHY</name>
<proteinExistence type="predicted"/>
<feature type="compositionally biased region" description="Basic and acidic residues" evidence="1">
    <location>
        <begin position="747"/>
        <end position="763"/>
    </location>
</feature>
<dbReference type="RefSeq" id="XP_040764547.1">
    <property type="nucleotide sequence ID" value="XM_040901314.1"/>
</dbReference>
<feature type="domain" description="AB hydrolase-1" evidence="2">
    <location>
        <begin position="547"/>
        <end position="630"/>
    </location>
</feature>
<evidence type="ECO:0000256" key="1">
    <source>
        <dbReference type="SAM" id="MobiDB-lite"/>
    </source>
</evidence>
<dbReference type="InterPro" id="IPR000073">
    <property type="entry name" value="AB_hydrolase_1"/>
</dbReference>
<feature type="region of interest" description="Disordered" evidence="1">
    <location>
        <begin position="417"/>
        <end position="484"/>
    </location>
</feature>
<dbReference type="OrthoDB" id="435520at2759"/>
<feature type="compositionally biased region" description="Polar residues" evidence="1">
    <location>
        <begin position="861"/>
        <end position="870"/>
    </location>
</feature>
<dbReference type="InterPro" id="IPR029058">
    <property type="entry name" value="AB_hydrolase_fold"/>
</dbReference>
<evidence type="ECO:0000259" key="2">
    <source>
        <dbReference type="Pfam" id="PF00561"/>
    </source>
</evidence>
<dbReference type="Proteomes" id="UP000076871">
    <property type="component" value="Unassembled WGS sequence"/>
</dbReference>
<dbReference type="SUPFAM" id="SSF53474">
    <property type="entry name" value="alpha/beta-Hydrolases"/>
    <property type="match status" value="1"/>
</dbReference>
<feature type="compositionally biased region" description="Polar residues" evidence="1">
    <location>
        <begin position="458"/>
        <end position="484"/>
    </location>
</feature>
<feature type="region of interest" description="Disordered" evidence="1">
    <location>
        <begin position="238"/>
        <end position="329"/>
    </location>
</feature>
<feature type="compositionally biased region" description="Low complexity" evidence="1">
    <location>
        <begin position="84"/>
        <end position="97"/>
    </location>
</feature>
<keyword evidence="3" id="KW-0378">Hydrolase</keyword>